<dbReference type="Pfam" id="PF00069">
    <property type="entry name" value="Pkinase"/>
    <property type="match status" value="1"/>
</dbReference>
<dbReference type="PROSITE" id="PS00108">
    <property type="entry name" value="PROTEIN_KINASE_ST"/>
    <property type="match status" value="1"/>
</dbReference>
<dbReference type="SUPFAM" id="SSF56112">
    <property type="entry name" value="Protein kinase-like (PK-like)"/>
    <property type="match status" value="1"/>
</dbReference>
<sequence>MWKSLAYNKAIPEPKAVESTELVVSEVAPKGWYMSISVPSSSYSCDRVDVPETVVGRLQKVLEYLNSIANHAAVTVPQIYQKTGIVCIDLASPGEYEVCERVRNNPKVRIEGDKFAYKAKFDIKTRADVLRQLNRVRSISRHRLISMSYSLTSSSSFPQSPEGIPFRDLKDCYKNVEDDLRDLTRIGTVICIRNTEDGNDVYYPRGGQFLVELSGSGLVEHGCFIVATKEDITSEIRRGDAVKVGDQWFRVSAAPKTGGGSSQPQTFMAGMTSKSVSSVRDLNLSASKKTRTITGNGLSNVVLTPSQVLKLQTLGRNFEADFTVSKCPDGSGFNPTTNPLSSAVGGVRVCVVGESSPVVTAPPNASDDGGLSTGALVGIVAGAVVAVALVALFVLRNRRKGADYGHPPDTSKGPYYNTHNPTGSYPYNSGGGDTLGILDDPELLAVRINAAEVTEIQMISRGGFGEVWSGIYQNNPVAIKKLLPDKKNFDDAMAFAAEIKLMARLQHPKIVTFIGASWSNAVNIQAISEYMNCGDLKSLLDRSAKSGQELPWLSVKLNLAVDVSDALVYLHTLNPVFVHRDLKSRNILIDADTGAKLSDFGISRNRAADETMTAGVGTCRWMAPEVIRGEKYDAACDVWSFGCVLAEMDTGASGYQCNVPYNDSTNTNGGRLQDHGIMELVSKNQLKPTFSASMPPEILAVAQQCLEFDPAQRPKATVVSYALRKFRKAVEKSSQSGYSNQNSTM</sequence>
<dbReference type="VEuPathDB" id="FungiDB:H257_04258"/>
<dbReference type="InterPro" id="IPR051681">
    <property type="entry name" value="Ser/Thr_Kinases-Pseudokinases"/>
</dbReference>
<feature type="transmembrane region" description="Helical" evidence="1">
    <location>
        <begin position="374"/>
        <end position="395"/>
    </location>
</feature>
<reference evidence="3 4" key="1">
    <citation type="submission" date="2018-08" db="EMBL/GenBank/DDBJ databases">
        <title>Aphanomyces genome sequencing and annotation.</title>
        <authorList>
            <person name="Minardi D."/>
            <person name="Oidtmann B."/>
            <person name="Van Der Giezen M."/>
            <person name="Studholme D.J."/>
        </authorList>
    </citation>
    <scope>NUCLEOTIDE SEQUENCE [LARGE SCALE GENOMIC DNA]</scope>
    <source>
        <strain evidence="3 4">D2</strain>
    </source>
</reference>
<evidence type="ECO:0000256" key="1">
    <source>
        <dbReference type="SAM" id="Phobius"/>
    </source>
</evidence>
<keyword evidence="1" id="KW-0812">Transmembrane</keyword>
<dbReference type="InterPro" id="IPR040501">
    <property type="entry name" value="TFA2_Winged_2"/>
</dbReference>
<keyword evidence="1" id="KW-0472">Membrane</keyword>
<feature type="domain" description="Protein kinase" evidence="2">
    <location>
        <begin position="453"/>
        <end position="727"/>
    </location>
</feature>
<dbReference type="PROSITE" id="PS50011">
    <property type="entry name" value="PROTEIN_KINASE_DOM"/>
    <property type="match status" value="1"/>
</dbReference>
<evidence type="ECO:0000313" key="3">
    <source>
        <dbReference type="EMBL" id="RHY62722.1"/>
    </source>
</evidence>
<proteinExistence type="predicted"/>
<name>A0A397DCB7_APHAT</name>
<protein>
    <recommendedName>
        <fullName evidence="2">Protein kinase domain-containing protein</fullName>
    </recommendedName>
</protein>
<dbReference type="AlphaFoldDB" id="A0A397DCB7"/>
<dbReference type="PANTHER" id="PTHR44329:SF214">
    <property type="entry name" value="PROTEIN KINASE DOMAIN-CONTAINING PROTEIN"/>
    <property type="match status" value="1"/>
</dbReference>
<dbReference type="SMART" id="SM00220">
    <property type="entry name" value="S_TKc"/>
    <property type="match status" value="1"/>
</dbReference>
<keyword evidence="1" id="KW-1133">Transmembrane helix</keyword>
<dbReference type="Gene3D" id="1.10.510.10">
    <property type="entry name" value="Transferase(Phosphotransferase) domain 1"/>
    <property type="match status" value="1"/>
</dbReference>
<dbReference type="Pfam" id="PF18121">
    <property type="entry name" value="TFA2_Winged_2"/>
    <property type="match status" value="1"/>
</dbReference>
<evidence type="ECO:0000259" key="2">
    <source>
        <dbReference type="PROSITE" id="PS50011"/>
    </source>
</evidence>
<dbReference type="GO" id="GO:0004674">
    <property type="term" value="F:protein serine/threonine kinase activity"/>
    <property type="evidence" value="ECO:0007669"/>
    <property type="project" value="TreeGrafter"/>
</dbReference>
<accession>A0A397DCB7</accession>
<dbReference type="InterPro" id="IPR011009">
    <property type="entry name" value="Kinase-like_dom_sf"/>
</dbReference>
<dbReference type="InterPro" id="IPR000719">
    <property type="entry name" value="Prot_kinase_dom"/>
</dbReference>
<dbReference type="InterPro" id="IPR008271">
    <property type="entry name" value="Ser/Thr_kinase_AS"/>
</dbReference>
<dbReference type="Proteomes" id="UP000266643">
    <property type="component" value="Unassembled WGS sequence"/>
</dbReference>
<dbReference type="GO" id="GO:0005524">
    <property type="term" value="F:ATP binding"/>
    <property type="evidence" value="ECO:0007669"/>
    <property type="project" value="InterPro"/>
</dbReference>
<organism evidence="3 4">
    <name type="scientific">Aphanomyces astaci</name>
    <name type="common">Crayfish plague agent</name>
    <dbReference type="NCBI Taxonomy" id="112090"/>
    <lineage>
        <taxon>Eukaryota</taxon>
        <taxon>Sar</taxon>
        <taxon>Stramenopiles</taxon>
        <taxon>Oomycota</taxon>
        <taxon>Saprolegniomycetes</taxon>
        <taxon>Saprolegniales</taxon>
        <taxon>Verrucalvaceae</taxon>
        <taxon>Aphanomyces</taxon>
    </lineage>
</organism>
<evidence type="ECO:0000313" key="4">
    <source>
        <dbReference type="Proteomes" id="UP000266643"/>
    </source>
</evidence>
<dbReference type="EMBL" id="QUTD01005316">
    <property type="protein sequence ID" value="RHY62722.1"/>
    <property type="molecule type" value="Genomic_DNA"/>
</dbReference>
<comment type="caution">
    <text evidence="3">The sequence shown here is derived from an EMBL/GenBank/DDBJ whole genome shotgun (WGS) entry which is preliminary data.</text>
</comment>
<dbReference type="PANTHER" id="PTHR44329">
    <property type="entry name" value="SERINE/THREONINE-PROTEIN KINASE TNNI3K-RELATED"/>
    <property type="match status" value="1"/>
</dbReference>
<gene>
    <name evidence="3" type="ORF">DYB30_000444</name>
</gene>